<dbReference type="InterPro" id="IPR004164">
    <property type="entry name" value="CoA_transf_AS"/>
</dbReference>
<name>A0ABZ2C6X9_9BACI</name>
<dbReference type="NCBIfam" id="TIGR02428">
    <property type="entry name" value="pcaJ_scoB_fam"/>
    <property type="match status" value="1"/>
</dbReference>
<accession>A0ABZ2C6X9</accession>
<dbReference type="SMART" id="SM00882">
    <property type="entry name" value="CoA_trans"/>
    <property type="match status" value="1"/>
</dbReference>
<dbReference type="Gene3D" id="3.40.1080.10">
    <property type="entry name" value="Glutaconate Coenzyme A-transferase"/>
    <property type="match status" value="1"/>
</dbReference>
<dbReference type="InterPro" id="IPR004165">
    <property type="entry name" value="CoA_trans_fam_I"/>
</dbReference>
<dbReference type="InterPro" id="IPR012791">
    <property type="entry name" value="3-oxoacid_CoA-transf_B"/>
</dbReference>
<evidence type="ECO:0000313" key="3">
    <source>
        <dbReference type="EMBL" id="WVX79271.1"/>
    </source>
</evidence>
<evidence type="ECO:0000256" key="2">
    <source>
        <dbReference type="ARBA" id="ARBA00022679"/>
    </source>
</evidence>
<dbReference type="SUPFAM" id="SSF100950">
    <property type="entry name" value="NagB/RpiA/CoA transferase-like"/>
    <property type="match status" value="1"/>
</dbReference>
<dbReference type="RefSeq" id="WP_338448205.1">
    <property type="nucleotide sequence ID" value="NZ_CP137640.1"/>
</dbReference>
<dbReference type="Proteomes" id="UP001357223">
    <property type="component" value="Chromosome"/>
</dbReference>
<gene>
    <name evidence="3" type="ORF">R4Z09_18415</name>
</gene>
<dbReference type="PANTHER" id="PTHR13707">
    <property type="entry name" value="KETOACID-COENZYME A TRANSFERASE"/>
    <property type="match status" value="1"/>
</dbReference>
<reference evidence="3 4" key="1">
    <citation type="submission" date="2023-10" db="EMBL/GenBank/DDBJ databases">
        <title>Niallia locisalis sp.nov. isolated from a salt pond sample.</title>
        <authorList>
            <person name="Li X.-J."/>
            <person name="Dong L."/>
        </authorList>
    </citation>
    <scope>NUCLEOTIDE SEQUENCE [LARGE SCALE GENOMIC DNA]</scope>
    <source>
        <strain evidence="3 4">DSM 29761</strain>
    </source>
</reference>
<comment type="similarity">
    <text evidence="1">Belongs to the 3-oxoacid CoA-transferase subunit B family.</text>
</comment>
<dbReference type="Pfam" id="PF01144">
    <property type="entry name" value="CoA_trans"/>
    <property type="match status" value="1"/>
</dbReference>
<dbReference type="EMBL" id="CP137640">
    <property type="protein sequence ID" value="WVX79271.1"/>
    <property type="molecule type" value="Genomic_DNA"/>
</dbReference>
<proteinExistence type="inferred from homology"/>
<dbReference type="InterPro" id="IPR037171">
    <property type="entry name" value="NagB/RpiA_transferase-like"/>
</dbReference>
<keyword evidence="4" id="KW-1185">Reference proteome</keyword>
<keyword evidence="2 3" id="KW-0808">Transferase</keyword>
<protein>
    <submittedName>
        <fullName evidence="3">CoA transferase subunit B</fullName>
    </submittedName>
</protein>
<evidence type="ECO:0000256" key="1">
    <source>
        <dbReference type="ARBA" id="ARBA00007047"/>
    </source>
</evidence>
<dbReference type="PANTHER" id="PTHR13707:SF57">
    <property type="entry name" value="SUCCINYL-COA:3-KETOACID COENZYME A TRANSFERASE SUBUNIT B-RELATED"/>
    <property type="match status" value="1"/>
</dbReference>
<sequence>MSTPIDQTLDIREKIAKRAEREIESGNYVNLGIGMPTLIANLISKDKRVVLQSENGLLGIGPYPKETEVDPDLINAGKETITASKGASYFSSAESFAMIRGGHIDVAILGGMEVSQTGDLANWMIPGKIIKGMGGAMDLVHGAKKIIVIMDHTNKNGKPKILKQCTLPLTGKGVVNRIITERAVMDVSESGLKLVEVAKGYTIEDIQSVTEPALIIDQYIKLDAY</sequence>
<dbReference type="GO" id="GO:0016740">
    <property type="term" value="F:transferase activity"/>
    <property type="evidence" value="ECO:0007669"/>
    <property type="project" value="UniProtKB-KW"/>
</dbReference>
<dbReference type="PROSITE" id="PS01274">
    <property type="entry name" value="COA_TRANSF_2"/>
    <property type="match status" value="1"/>
</dbReference>
<evidence type="ECO:0000313" key="4">
    <source>
        <dbReference type="Proteomes" id="UP001357223"/>
    </source>
</evidence>
<organism evidence="3 4">
    <name type="scientific">Niallia oryzisoli</name>
    <dbReference type="NCBI Taxonomy" id="1737571"/>
    <lineage>
        <taxon>Bacteria</taxon>
        <taxon>Bacillati</taxon>
        <taxon>Bacillota</taxon>
        <taxon>Bacilli</taxon>
        <taxon>Bacillales</taxon>
        <taxon>Bacillaceae</taxon>
        <taxon>Niallia</taxon>
    </lineage>
</organism>